<evidence type="ECO:0000256" key="15">
    <source>
        <dbReference type="SAM" id="SignalP"/>
    </source>
</evidence>
<evidence type="ECO:0000256" key="11">
    <source>
        <dbReference type="PIRSR" id="PIRSR601382-1"/>
    </source>
</evidence>
<dbReference type="InterPro" id="IPR036026">
    <property type="entry name" value="Seven-hairpin_glycosidases"/>
</dbReference>
<keyword evidence="12" id="KW-0479">Metal-binding</keyword>
<comment type="catalytic activity">
    <reaction evidence="10">
        <text>N(4)-(alpha-D-Man-(1-&gt;2)-alpha-D-Man-(1-&gt;2)-alpha-D-Man-(1-&gt;3)-[alpha-D-Man-(1-&gt;2)-alpha-D-Man-(1-&gt;3)-[alpha-D-Man-(1-&gt;2)-alpha-D-Man-(1-&gt;6)]-alpha-D-Man-(1-&gt;6)]-beta-D-Man-(1-&gt;4)-beta-D-GlcNAc-(1-&gt;4)-beta-D-GlcNAc)-L-asparaginyl-[protein] (N-glucan mannose isomer 9A1,2,3B1,2,3) + 4 H2O = N(4)-(alpha-D-Man-(1-&gt;3)-[alpha-D-Man-(1-&gt;3)-[alpha-D-Man-(1-&gt;6)]-alpha-D-Man-(1-&gt;6)]-beta-D-Man-(1-&gt;4)-beta-D-GlcNAc-(1-&gt;4)-beta-D-GlcNAc)-L-asparaginyl-[protein] (N-glucan mannose isomer 5A1,2) + 4 beta-D-mannose</text>
        <dbReference type="Rhea" id="RHEA:56008"/>
        <dbReference type="Rhea" id="RHEA-COMP:14356"/>
        <dbReference type="Rhea" id="RHEA-COMP:14367"/>
        <dbReference type="ChEBI" id="CHEBI:15377"/>
        <dbReference type="ChEBI" id="CHEBI:28563"/>
        <dbReference type="ChEBI" id="CHEBI:59087"/>
        <dbReference type="ChEBI" id="CHEBI:139493"/>
        <dbReference type="EC" id="3.2.1.113"/>
    </reaction>
</comment>
<dbReference type="GO" id="GO:0005509">
    <property type="term" value="F:calcium ion binding"/>
    <property type="evidence" value="ECO:0007669"/>
    <property type="project" value="InterPro"/>
</dbReference>
<comment type="cofactor">
    <cofactor evidence="1 12">
        <name>Ca(2+)</name>
        <dbReference type="ChEBI" id="CHEBI:29108"/>
    </cofactor>
</comment>
<dbReference type="EMBL" id="MU003692">
    <property type="protein sequence ID" value="KAF2817598.1"/>
    <property type="molecule type" value="Genomic_DNA"/>
</dbReference>
<dbReference type="OrthoDB" id="8118055at2759"/>
<evidence type="ECO:0000256" key="12">
    <source>
        <dbReference type="PIRSR" id="PIRSR601382-2"/>
    </source>
</evidence>
<dbReference type="GO" id="GO:0005975">
    <property type="term" value="P:carbohydrate metabolic process"/>
    <property type="evidence" value="ECO:0007669"/>
    <property type="project" value="InterPro"/>
</dbReference>
<evidence type="ECO:0000256" key="9">
    <source>
        <dbReference type="ARBA" id="ARBA00047669"/>
    </source>
</evidence>
<evidence type="ECO:0000256" key="5">
    <source>
        <dbReference type="ARBA" id="ARBA00022801"/>
    </source>
</evidence>
<dbReference type="SUPFAM" id="SSF48225">
    <property type="entry name" value="Seven-hairpin glycosidases"/>
    <property type="match status" value="1"/>
</dbReference>
<keyword evidence="12" id="KW-0106">Calcium</keyword>
<protein>
    <recommendedName>
        <fullName evidence="14">alpha-1,2-Mannosidase</fullName>
        <ecNumber evidence="14">3.2.1.-</ecNumber>
    </recommendedName>
</protein>
<evidence type="ECO:0000256" key="1">
    <source>
        <dbReference type="ARBA" id="ARBA00001913"/>
    </source>
</evidence>
<evidence type="ECO:0000256" key="2">
    <source>
        <dbReference type="ARBA" id="ARBA00004922"/>
    </source>
</evidence>
<dbReference type="GO" id="GO:0016020">
    <property type="term" value="C:membrane"/>
    <property type="evidence" value="ECO:0007669"/>
    <property type="project" value="InterPro"/>
</dbReference>
<feature type="binding site" evidence="12">
    <location>
        <position position="494"/>
    </location>
    <ligand>
        <name>Ca(2+)</name>
        <dbReference type="ChEBI" id="CHEBI:29108"/>
    </ligand>
</feature>
<feature type="active site" evidence="11">
    <location>
        <position position="402"/>
    </location>
</feature>
<dbReference type="UniPathway" id="UPA00378"/>
<dbReference type="GO" id="GO:0005783">
    <property type="term" value="C:endoplasmic reticulum"/>
    <property type="evidence" value="ECO:0007669"/>
    <property type="project" value="TreeGrafter"/>
</dbReference>
<dbReference type="Proteomes" id="UP000504636">
    <property type="component" value="Unplaced"/>
</dbReference>
<dbReference type="PANTHER" id="PTHR11742">
    <property type="entry name" value="MANNOSYL-OLIGOSACCHARIDE ALPHA-1,2-MANNOSIDASE-RELATED"/>
    <property type="match status" value="1"/>
</dbReference>
<reference evidence="16 18" key="1">
    <citation type="journal article" date="2020" name="Stud. Mycol.">
        <title>101 Dothideomycetes genomes: a test case for predicting lifestyles and emergence of pathogens.</title>
        <authorList>
            <person name="Haridas S."/>
            <person name="Albert R."/>
            <person name="Binder M."/>
            <person name="Bloem J."/>
            <person name="Labutti K."/>
            <person name="Salamov A."/>
            <person name="Andreopoulos B."/>
            <person name="Baker S."/>
            <person name="Barry K."/>
            <person name="Bills G."/>
            <person name="Bluhm B."/>
            <person name="Cannon C."/>
            <person name="Castanera R."/>
            <person name="Culley D."/>
            <person name="Daum C."/>
            <person name="Ezra D."/>
            <person name="Gonzalez J."/>
            <person name="Henrissat B."/>
            <person name="Kuo A."/>
            <person name="Liang C."/>
            <person name="Lipzen A."/>
            <person name="Lutzoni F."/>
            <person name="Magnuson J."/>
            <person name="Mondo S."/>
            <person name="Nolan M."/>
            <person name="Ohm R."/>
            <person name="Pangilinan J."/>
            <person name="Park H.-J."/>
            <person name="Ramirez L."/>
            <person name="Alfaro M."/>
            <person name="Sun H."/>
            <person name="Tritt A."/>
            <person name="Yoshinaga Y."/>
            <person name="Zwiers L.-H."/>
            <person name="Turgeon B."/>
            <person name="Goodwin S."/>
            <person name="Spatafora J."/>
            <person name="Crous P."/>
            <person name="Grigoriev I."/>
        </authorList>
    </citation>
    <scope>NUCLEOTIDE SEQUENCE</scope>
    <source>
        <strain evidence="16 18">CBS 304.34</strain>
    </source>
</reference>
<feature type="active site" description="Proton donor" evidence="11">
    <location>
        <position position="368"/>
    </location>
</feature>
<organism evidence="16">
    <name type="scientific">Mytilinidion resinicola</name>
    <dbReference type="NCBI Taxonomy" id="574789"/>
    <lineage>
        <taxon>Eukaryota</taxon>
        <taxon>Fungi</taxon>
        <taxon>Dikarya</taxon>
        <taxon>Ascomycota</taxon>
        <taxon>Pezizomycotina</taxon>
        <taxon>Dothideomycetes</taxon>
        <taxon>Pleosporomycetidae</taxon>
        <taxon>Mytilinidiales</taxon>
        <taxon>Mytilinidiaceae</taxon>
        <taxon>Mytilinidion</taxon>
    </lineage>
</organism>
<comment type="pathway">
    <text evidence="2">Protein modification; protein glycosylation.</text>
</comment>
<evidence type="ECO:0000313" key="17">
    <source>
        <dbReference type="Proteomes" id="UP000504636"/>
    </source>
</evidence>
<feature type="chain" id="PRO_5044629704" description="alpha-1,2-Mannosidase" evidence="15">
    <location>
        <begin position="19"/>
        <end position="503"/>
    </location>
</feature>
<dbReference type="GeneID" id="54459547"/>
<feature type="active site" evidence="11">
    <location>
        <position position="260"/>
    </location>
</feature>
<dbReference type="GO" id="GO:0036503">
    <property type="term" value="P:ERAD pathway"/>
    <property type="evidence" value="ECO:0007669"/>
    <property type="project" value="UniProtKB-ARBA"/>
</dbReference>
<dbReference type="RefSeq" id="XP_033584562.1">
    <property type="nucleotide sequence ID" value="XM_033718654.1"/>
</dbReference>
<sequence>MGWFKLVIVGALLPAAFAVPQRNIRQSYDDEAKRAQAVKDAFLFSWNGYKTYAFPHDELHPVSNSYGDSRNGWGASAVDALSTALVMELSDVVNEIIEYVPTIDFSKTSTEVSLFETTIRYLGGMLAGYDFLKGPLSGLAKDEKNVDALLAQAQSLADILSYAFDTPTGIPFNELWIENRSHVDSFQGLATTGSLILEWTHLSDLTGNQTYAELSQKAESRLLNPQPASSSPWPGLLGYNINVTTGLFQDDFGGWIGGADSYYEYLIKMFVYDPTRFKEYSTYWSTVADSTIAHLTTHPTTRPDITFVAEYSGKTLIESSQHLACFNGGNFLLGGTVLKKQTYIDYGLDLVDGCRATYAGTATGIGPEVFGWNSSLVPANQTEFFQKNGFYITTASYDLRPEVIESYYYAYRVTGDKKYQEWAWEAFLAINSTCAANSGYSAVDNVNEVGGGAKDDFEESFWFAEVMKYAYLIHAPEAEWQVDGSGNNKWVFNTEAHPFKVVG</sequence>
<evidence type="ECO:0000256" key="3">
    <source>
        <dbReference type="ARBA" id="ARBA00007658"/>
    </source>
</evidence>
<dbReference type="InterPro" id="IPR001382">
    <property type="entry name" value="Glyco_hydro_47"/>
</dbReference>
<comment type="catalytic activity">
    <reaction evidence="9">
        <text>N(4)-(alpha-D-Man-(1-&gt;2)-alpha-D-Man-(1-&gt;2)-alpha-D-Man-(1-&gt;3)-[alpha-D-Man-(1-&gt;3)-[alpha-D-Man-(1-&gt;2)-alpha-D-Man-(1-&gt;6)]-alpha-D-Man-(1-&gt;6)]-beta-D-Man-(1-&gt;4)-beta-D-GlcNAc-(1-&gt;4)-beta-D-GlcNAc)-L-asparaginyl-[protein] (N-glucan mannose isomer 8A1,2,3B1,3) + 3 H2O = N(4)-(alpha-D-Man-(1-&gt;3)-[alpha-D-Man-(1-&gt;3)-[alpha-D-Man-(1-&gt;6)]-alpha-D-Man-(1-&gt;6)]-beta-D-Man-(1-&gt;4)-beta-D-GlcNAc-(1-&gt;4)-beta-D-GlcNAc)-L-asparaginyl-[protein] (N-glucan mannose isomer 5A1,2) + 3 beta-D-mannose</text>
        <dbReference type="Rhea" id="RHEA:56028"/>
        <dbReference type="Rhea" id="RHEA-COMP:14358"/>
        <dbReference type="Rhea" id="RHEA-COMP:14367"/>
        <dbReference type="ChEBI" id="CHEBI:15377"/>
        <dbReference type="ChEBI" id="CHEBI:28563"/>
        <dbReference type="ChEBI" id="CHEBI:59087"/>
        <dbReference type="ChEBI" id="CHEBI:60628"/>
        <dbReference type="EC" id="3.2.1.113"/>
    </reaction>
</comment>
<dbReference type="InterPro" id="IPR012341">
    <property type="entry name" value="6hp_glycosidase-like_sf"/>
</dbReference>
<evidence type="ECO:0000256" key="14">
    <source>
        <dbReference type="RuleBase" id="RU361193"/>
    </source>
</evidence>
<dbReference type="EC" id="3.2.1.-" evidence="14"/>
<evidence type="ECO:0000256" key="4">
    <source>
        <dbReference type="ARBA" id="ARBA00022729"/>
    </source>
</evidence>
<dbReference type="Pfam" id="PF01532">
    <property type="entry name" value="Glyco_hydro_47"/>
    <property type="match status" value="1"/>
</dbReference>
<dbReference type="FunFam" id="1.50.10.10:FF:000047">
    <property type="entry name" value="Mannosyl-oligosaccharide alpha-1,2-mannosidase"/>
    <property type="match status" value="1"/>
</dbReference>
<dbReference type="AlphaFoldDB" id="A0A6A6Z9V2"/>
<evidence type="ECO:0000256" key="10">
    <source>
        <dbReference type="ARBA" id="ARBA00048605"/>
    </source>
</evidence>
<keyword evidence="17" id="KW-1185">Reference proteome</keyword>
<keyword evidence="7" id="KW-0325">Glycoprotein</keyword>
<keyword evidence="5 14" id="KW-0378">Hydrolase</keyword>
<gene>
    <name evidence="16 18" type="ORF">BDZ99DRAFT_457323</name>
</gene>
<accession>A0A6A6Z9V2</accession>
<proteinExistence type="inferred from homology"/>
<keyword evidence="4 15" id="KW-0732">Signal</keyword>
<dbReference type="PANTHER" id="PTHR11742:SF101">
    <property type="entry name" value="MANNOSYL-OLIGOSACCHARIDE ALPHA-1,2-MANNOSIDASE 1B"/>
    <property type="match status" value="1"/>
</dbReference>
<evidence type="ECO:0000256" key="7">
    <source>
        <dbReference type="ARBA" id="ARBA00023180"/>
    </source>
</evidence>
<evidence type="ECO:0000256" key="8">
    <source>
        <dbReference type="ARBA" id="ARBA00023295"/>
    </source>
</evidence>
<reference evidence="18" key="3">
    <citation type="submission" date="2025-04" db="UniProtKB">
        <authorList>
            <consortium name="RefSeq"/>
        </authorList>
    </citation>
    <scope>IDENTIFICATION</scope>
    <source>
        <strain evidence="18">CBS 304.34</strain>
    </source>
</reference>
<reference evidence="18" key="2">
    <citation type="submission" date="2020-04" db="EMBL/GenBank/DDBJ databases">
        <authorList>
            <consortium name="NCBI Genome Project"/>
        </authorList>
    </citation>
    <scope>NUCLEOTIDE SEQUENCE</scope>
    <source>
        <strain evidence="18">CBS 304.34</strain>
    </source>
</reference>
<feature type="active site" description="Proton donor" evidence="11">
    <location>
        <position position="116"/>
    </location>
</feature>
<evidence type="ECO:0000313" key="16">
    <source>
        <dbReference type="EMBL" id="KAF2817598.1"/>
    </source>
</evidence>
<feature type="signal peptide" evidence="15">
    <location>
        <begin position="1"/>
        <end position="18"/>
    </location>
</feature>
<comment type="similarity">
    <text evidence="3 14">Belongs to the glycosyl hydrolase 47 family.</text>
</comment>
<keyword evidence="8 14" id="KW-0326">Glycosidase</keyword>
<feature type="disulfide bond" evidence="13">
    <location>
        <begin position="325"/>
        <end position="354"/>
    </location>
</feature>
<name>A0A6A6Z9V2_9PEZI</name>
<dbReference type="GO" id="GO:0004571">
    <property type="term" value="F:mannosyl-oligosaccharide 1,2-alpha-mannosidase activity"/>
    <property type="evidence" value="ECO:0007669"/>
    <property type="project" value="UniProtKB-EC"/>
</dbReference>
<evidence type="ECO:0000256" key="6">
    <source>
        <dbReference type="ARBA" id="ARBA00023157"/>
    </source>
</evidence>
<keyword evidence="6 13" id="KW-1015">Disulfide bond</keyword>
<dbReference type="PRINTS" id="PR00747">
    <property type="entry name" value="GLYHDRLASE47"/>
</dbReference>
<evidence type="ECO:0000313" key="18">
    <source>
        <dbReference type="RefSeq" id="XP_033584562.1"/>
    </source>
</evidence>
<dbReference type="InterPro" id="IPR050749">
    <property type="entry name" value="Glycosyl_Hydrolase_47"/>
</dbReference>
<evidence type="ECO:0000256" key="13">
    <source>
        <dbReference type="PIRSR" id="PIRSR601382-3"/>
    </source>
</evidence>
<dbReference type="Gene3D" id="1.50.10.10">
    <property type="match status" value="1"/>
</dbReference>